<dbReference type="PANTHER" id="PTHR43046">
    <property type="entry name" value="GDP-MANNOSE MANNOSYL HYDROLASE"/>
    <property type="match status" value="1"/>
</dbReference>
<keyword evidence="2 4" id="KW-0378">Hydrolase</keyword>
<dbReference type="InterPro" id="IPR015797">
    <property type="entry name" value="NUDIX_hydrolase-like_dom_sf"/>
</dbReference>
<accession>A0A1Z9Z433</accession>
<evidence type="ECO:0000313" key="5">
    <source>
        <dbReference type="Proteomes" id="UP000196536"/>
    </source>
</evidence>
<gene>
    <name evidence="4" type="ORF">CAP51_01665</name>
</gene>
<dbReference type="EMBL" id="NEXX01000001">
    <property type="protein sequence ID" value="OUY09199.1"/>
    <property type="molecule type" value="Genomic_DNA"/>
</dbReference>
<dbReference type="OrthoDB" id="7376250at2"/>
<dbReference type="PROSITE" id="PS00893">
    <property type="entry name" value="NUDIX_BOX"/>
    <property type="match status" value="1"/>
</dbReference>
<dbReference type="InterPro" id="IPR000086">
    <property type="entry name" value="NUDIX_hydrolase_dom"/>
</dbReference>
<dbReference type="AlphaFoldDB" id="A0A1Z9Z433"/>
<feature type="domain" description="Nudix hydrolase" evidence="3">
    <location>
        <begin position="2"/>
        <end position="142"/>
    </location>
</feature>
<sequence>MQTIRAKALCIFRHNNKVLLSEAYDPAKDEHYLRPIGGSIEFGETSQQAIEREVLEEIGAEIHVLGLLEVYENLFTFNGQQGHEIVFMYHAQLKDQRIYDQPQVLGCETDGTQFIAKWFSQAEIYATQKPVYPIGVDRVLFSNAF</sequence>
<comment type="caution">
    <text evidence="4">The sequence shown here is derived from an EMBL/GenBank/DDBJ whole genome shotgun (WGS) entry which is preliminary data.</text>
</comment>
<reference evidence="4 5" key="1">
    <citation type="submission" date="2017-05" db="EMBL/GenBank/DDBJ databases">
        <title>Acinetobacter populi ANC 5415 (= PBJ7), whole genome shotgun sequencing project.</title>
        <authorList>
            <person name="Nemec A."/>
            <person name="Radolfova-Krizova L."/>
        </authorList>
    </citation>
    <scope>NUCLEOTIDE SEQUENCE [LARGE SCALE GENOMIC DNA]</scope>
    <source>
        <strain evidence="4 5">PBJ7</strain>
    </source>
</reference>
<evidence type="ECO:0000313" key="4">
    <source>
        <dbReference type="EMBL" id="OUY09199.1"/>
    </source>
</evidence>
<protein>
    <submittedName>
        <fullName evidence="4">NUDIX hydrolase</fullName>
    </submittedName>
</protein>
<comment type="cofactor">
    <cofactor evidence="1">
        <name>Mg(2+)</name>
        <dbReference type="ChEBI" id="CHEBI:18420"/>
    </cofactor>
</comment>
<dbReference type="Gene3D" id="3.90.79.10">
    <property type="entry name" value="Nucleoside Triphosphate Pyrophosphohydrolase"/>
    <property type="match status" value="1"/>
</dbReference>
<evidence type="ECO:0000256" key="2">
    <source>
        <dbReference type="ARBA" id="ARBA00022801"/>
    </source>
</evidence>
<dbReference type="PROSITE" id="PS51462">
    <property type="entry name" value="NUDIX"/>
    <property type="match status" value="1"/>
</dbReference>
<dbReference type="InterPro" id="IPR020084">
    <property type="entry name" value="NUDIX_hydrolase_CS"/>
</dbReference>
<evidence type="ECO:0000256" key="1">
    <source>
        <dbReference type="ARBA" id="ARBA00001946"/>
    </source>
</evidence>
<evidence type="ECO:0000259" key="3">
    <source>
        <dbReference type="PROSITE" id="PS51462"/>
    </source>
</evidence>
<name>A0A1Z9Z433_9GAMM</name>
<dbReference type="Pfam" id="PF00293">
    <property type="entry name" value="NUDIX"/>
    <property type="match status" value="1"/>
</dbReference>
<dbReference type="SUPFAM" id="SSF55811">
    <property type="entry name" value="Nudix"/>
    <property type="match status" value="1"/>
</dbReference>
<dbReference type="RefSeq" id="WP_087619854.1">
    <property type="nucleotide sequence ID" value="NZ_NEXX01000001.1"/>
</dbReference>
<dbReference type="Proteomes" id="UP000196536">
    <property type="component" value="Unassembled WGS sequence"/>
</dbReference>
<dbReference type="CDD" id="cd04688">
    <property type="entry name" value="NUDIX_Hydrolase"/>
    <property type="match status" value="1"/>
</dbReference>
<proteinExistence type="predicted"/>
<dbReference type="PANTHER" id="PTHR43046:SF14">
    <property type="entry name" value="MUTT_NUDIX FAMILY PROTEIN"/>
    <property type="match status" value="1"/>
</dbReference>
<dbReference type="GO" id="GO:0016787">
    <property type="term" value="F:hydrolase activity"/>
    <property type="evidence" value="ECO:0007669"/>
    <property type="project" value="UniProtKB-KW"/>
</dbReference>
<keyword evidence="5" id="KW-1185">Reference proteome</keyword>
<organism evidence="4 5">
    <name type="scientific">Acinetobacter populi</name>
    <dbReference type="NCBI Taxonomy" id="1582270"/>
    <lineage>
        <taxon>Bacteria</taxon>
        <taxon>Pseudomonadati</taxon>
        <taxon>Pseudomonadota</taxon>
        <taxon>Gammaproteobacteria</taxon>
        <taxon>Moraxellales</taxon>
        <taxon>Moraxellaceae</taxon>
        <taxon>Acinetobacter</taxon>
    </lineage>
</organism>